<dbReference type="Gene3D" id="1.10.510.10">
    <property type="entry name" value="Transferase(Phosphotransferase) domain 1"/>
    <property type="match status" value="1"/>
</dbReference>
<evidence type="ECO:0000256" key="7">
    <source>
        <dbReference type="PROSITE-ProRule" id="PRU10141"/>
    </source>
</evidence>
<dbReference type="SUPFAM" id="SSF56112">
    <property type="entry name" value="Protein kinase-like (PK-like)"/>
    <property type="match status" value="1"/>
</dbReference>
<dbReference type="GO" id="GO:0051403">
    <property type="term" value="P:stress-activated MAPK cascade"/>
    <property type="evidence" value="ECO:0007669"/>
    <property type="project" value="TreeGrafter"/>
</dbReference>
<dbReference type="AlphaFoldDB" id="A0A815IE70"/>
<evidence type="ECO:0000313" key="13">
    <source>
        <dbReference type="Proteomes" id="UP000663870"/>
    </source>
</evidence>
<dbReference type="Gene3D" id="3.30.200.20">
    <property type="entry name" value="Phosphorylase Kinase, domain 1"/>
    <property type="match status" value="1"/>
</dbReference>
<evidence type="ECO:0000313" key="12">
    <source>
        <dbReference type="Proteomes" id="UP000663854"/>
    </source>
</evidence>
<dbReference type="EC" id="2.7.12.2" evidence="6"/>
<keyword evidence="8" id="KW-0723">Serine/threonine-protein kinase</keyword>
<comment type="similarity">
    <text evidence="5">Belongs to the protein kinase superfamily. STE Ser/Thr protein kinase family. MAP kinase kinase subfamily.</text>
</comment>
<evidence type="ECO:0000256" key="1">
    <source>
        <dbReference type="ARBA" id="ARBA00022679"/>
    </source>
</evidence>
<keyword evidence="2 7" id="KW-0547">Nucleotide-binding</keyword>
<keyword evidence="13" id="KW-1185">Reference proteome</keyword>
<feature type="binding site" evidence="7">
    <location>
        <position position="95"/>
    </location>
    <ligand>
        <name>ATP</name>
        <dbReference type="ChEBI" id="CHEBI:30616"/>
    </ligand>
</feature>
<organism evidence="10 12">
    <name type="scientific">Rotaria sordida</name>
    <dbReference type="NCBI Taxonomy" id="392033"/>
    <lineage>
        <taxon>Eukaryota</taxon>
        <taxon>Metazoa</taxon>
        <taxon>Spiralia</taxon>
        <taxon>Gnathifera</taxon>
        <taxon>Rotifera</taxon>
        <taxon>Eurotatoria</taxon>
        <taxon>Bdelloidea</taxon>
        <taxon>Philodinida</taxon>
        <taxon>Philodinidae</taxon>
        <taxon>Rotaria</taxon>
    </lineage>
</organism>
<evidence type="ECO:0000256" key="3">
    <source>
        <dbReference type="ARBA" id="ARBA00022777"/>
    </source>
</evidence>
<name>A0A815IE70_9BILA</name>
<evidence type="ECO:0000313" key="10">
    <source>
        <dbReference type="EMBL" id="CAF1363820.1"/>
    </source>
</evidence>
<dbReference type="PROSITE" id="PS00107">
    <property type="entry name" value="PROTEIN_KINASE_ATP"/>
    <property type="match status" value="1"/>
</dbReference>
<evidence type="ECO:0000256" key="2">
    <source>
        <dbReference type="ARBA" id="ARBA00022741"/>
    </source>
</evidence>
<keyword evidence="3" id="KW-0418">Kinase</keyword>
<keyword evidence="4 7" id="KW-0067">ATP-binding</keyword>
<dbReference type="InterPro" id="IPR011009">
    <property type="entry name" value="Kinase-like_dom_sf"/>
</dbReference>
<dbReference type="GO" id="GO:0005524">
    <property type="term" value="F:ATP binding"/>
    <property type="evidence" value="ECO:0007669"/>
    <property type="project" value="UniProtKB-UniRule"/>
</dbReference>
<dbReference type="Proteomes" id="UP000663870">
    <property type="component" value="Unassembled WGS sequence"/>
</dbReference>
<gene>
    <name evidence="11" type="ORF">JXQ802_LOCUS49072</name>
    <name evidence="10" type="ORF">PYM288_LOCUS33012</name>
</gene>
<dbReference type="InterPro" id="IPR017441">
    <property type="entry name" value="Protein_kinase_ATP_BS"/>
</dbReference>
<dbReference type="PANTHER" id="PTHR48013">
    <property type="entry name" value="DUAL SPECIFICITY MITOGEN-ACTIVATED PROTEIN KINASE KINASE 5-RELATED"/>
    <property type="match status" value="1"/>
</dbReference>
<proteinExistence type="inferred from homology"/>
<dbReference type="InterPro" id="IPR000719">
    <property type="entry name" value="Prot_kinase_dom"/>
</dbReference>
<dbReference type="PROSITE" id="PS00108">
    <property type="entry name" value="PROTEIN_KINASE_ST"/>
    <property type="match status" value="1"/>
</dbReference>
<dbReference type="EMBL" id="CAJNOL010005657">
    <property type="protein sequence ID" value="CAF1608086.1"/>
    <property type="molecule type" value="Genomic_DNA"/>
</dbReference>
<dbReference type="Pfam" id="PF00069">
    <property type="entry name" value="Pkinase"/>
    <property type="match status" value="1"/>
</dbReference>
<dbReference type="SMART" id="SM00220">
    <property type="entry name" value="S_TKc"/>
    <property type="match status" value="1"/>
</dbReference>
<dbReference type="PROSITE" id="PS50011">
    <property type="entry name" value="PROTEIN_KINASE_DOM"/>
    <property type="match status" value="1"/>
</dbReference>
<dbReference type="GO" id="GO:0004674">
    <property type="term" value="F:protein serine/threonine kinase activity"/>
    <property type="evidence" value="ECO:0007669"/>
    <property type="project" value="UniProtKB-KW"/>
</dbReference>
<evidence type="ECO:0000256" key="4">
    <source>
        <dbReference type="ARBA" id="ARBA00022840"/>
    </source>
</evidence>
<evidence type="ECO:0000256" key="6">
    <source>
        <dbReference type="ARBA" id="ARBA00038999"/>
    </source>
</evidence>
<dbReference type="GO" id="GO:0004708">
    <property type="term" value="F:MAP kinase kinase activity"/>
    <property type="evidence" value="ECO:0007669"/>
    <property type="project" value="UniProtKB-EC"/>
</dbReference>
<comment type="caution">
    <text evidence="10">The sequence shown here is derived from an EMBL/GenBank/DDBJ whole genome shotgun (WGS) entry which is preliminary data.</text>
</comment>
<sequence length="356" mass="40849">MYSTASGSSRRAKRGKLRLMCVDSICNLEQNHQENPPNKYEFADIKDSCRIEYNGESIEFSIKQLINIKYLGQGCFGSVILTQLEHRPDVIFACKRMTLEILENNDYSSQCDLRAMRDVGNDRHPHIVNFYAALIDLINGELVICMEALETSMDKFYSTLHSRIQPSSNLLDLFIRRLAKHIVLALDYLKSKNLIHRDVKPQNMLVARPVIFKLCDFGICETYNDSLSLVLHRSMNYFSPERFRGVYSYGIPSDMWALGMNLLEISQGYHPLASQPILSYLSHMNNGWQPDIPLTLNQHTRDLLSILLRHNVNERPRHYSDILSMPSMISVEENPSDDEINLVNCVLDALPSETSE</sequence>
<accession>A0A815IE70</accession>
<evidence type="ECO:0000313" key="11">
    <source>
        <dbReference type="EMBL" id="CAF1608086.1"/>
    </source>
</evidence>
<evidence type="ECO:0000256" key="8">
    <source>
        <dbReference type="RuleBase" id="RU000304"/>
    </source>
</evidence>
<evidence type="ECO:0000256" key="5">
    <source>
        <dbReference type="ARBA" id="ARBA00038035"/>
    </source>
</evidence>
<evidence type="ECO:0000259" key="9">
    <source>
        <dbReference type="PROSITE" id="PS50011"/>
    </source>
</evidence>
<reference evidence="10" key="1">
    <citation type="submission" date="2021-02" db="EMBL/GenBank/DDBJ databases">
        <authorList>
            <person name="Nowell W R."/>
        </authorList>
    </citation>
    <scope>NUCLEOTIDE SEQUENCE</scope>
</reference>
<dbReference type="EMBL" id="CAJNOH010004251">
    <property type="protein sequence ID" value="CAF1363820.1"/>
    <property type="molecule type" value="Genomic_DNA"/>
</dbReference>
<dbReference type="Proteomes" id="UP000663854">
    <property type="component" value="Unassembled WGS sequence"/>
</dbReference>
<feature type="domain" description="Protein kinase" evidence="9">
    <location>
        <begin position="65"/>
        <end position="328"/>
    </location>
</feature>
<dbReference type="PANTHER" id="PTHR48013:SF28">
    <property type="entry name" value="DUAL SPECIFICITY MITOGEN-ACTIVATED PROTEIN KINASE KINASE SEK-1"/>
    <property type="match status" value="1"/>
</dbReference>
<dbReference type="InterPro" id="IPR008271">
    <property type="entry name" value="Ser/Thr_kinase_AS"/>
</dbReference>
<protein>
    <recommendedName>
        <fullName evidence="6">mitogen-activated protein kinase kinase</fullName>
        <ecNumber evidence="6">2.7.12.2</ecNumber>
    </recommendedName>
</protein>
<keyword evidence="1" id="KW-0808">Transferase</keyword>